<evidence type="ECO:0000313" key="2">
    <source>
        <dbReference type="Proteomes" id="UP000799302"/>
    </source>
</evidence>
<dbReference type="Proteomes" id="UP000799302">
    <property type="component" value="Unassembled WGS sequence"/>
</dbReference>
<sequence>MVDIVSRGEGAAHASLAAIVMSVNWEEVTIVDGSDGAGARLGNPIGAGEGAREGMEGEILDRVKRLEMTRGVRIMAFPKYLAVDQRRDGVADGLRWSKQLSLVLLEEEGGLLGGVGDERWLTLGGSSSACAIREHWEPERRRGGSMSAPSALAVFTLASRFVLALAARVFIPILSTYTTNCRSDIAPIRFKYL</sequence>
<accession>A0A6A6U8C1</accession>
<evidence type="ECO:0000313" key="1">
    <source>
        <dbReference type="EMBL" id="KAF2667543.1"/>
    </source>
</evidence>
<name>A0A6A6U8C1_9PEZI</name>
<proteinExistence type="predicted"/>
<protein>
    <submittedName>
        <fullName evidence="1">Uncharacterized protein</fullName>
    </submittedName>
</protein>
<keyword evidence="2" id="KW-1185">Reference proteome</keyword>
<dbReference type="EMBL" id="MU004237">
    <property type="protein sequence ID" value="KAF2667543.1"/>
    <property type="molecule type" value="Genomic_DNA"/>
</dbReference>
<organism evidence="1 2">
    <name type="scientific">Microthyrium microscopicum</name>
    <dbReference type="NCBI Taxonomy" id="703497"/>
    <lineage>
        <taxon>Eukaryota</taxon>
        <taxon>Fungi</taxon>
        <taxon>Dikarya</taxon>
        <taxon>Ascomycota</taxon>
        <taxon>Pezizomycotina</taxon>
        <taxon>Dothideomycetes</taxon>
        <taxon>Dothideomycetes incertae sedis</taxon>
        <taxon>Microthyriales</taxon>
        <taxon>Microthyriaceae</taxon>
        <taxon>Microthyrium</taxon>
    </lineage>
</organism>
<reference evidence="1" key="1">
    <citation type="journal article" date="2020" name="Stud. Mycol.">
        <title>101 Dothideomycetes genomes: a test case for predicting lifestyles and emergence of pathogens.</title>
        <authorList>
            <person name="Haridas S."/>
            <person name="Albert R."/>
            <person name="Binder M."/>
            <person name="Bloem J."/>
            <person name="Labutti K."/>
            <person name="Salamov A."/>
            <person name="Andreopoulos B."/>
            <person name="Baker S."/>
            <person name="Barry K."/>
            <person name="Bills G."/>
            <person name="Bluhm B."/>
            <person name="Cannon C."/>
            <person name="Castanera R."/>
            <person name="Culley D."/>
            <person name="Daum C."/>
            <person name="Ezra D."/>
            <person name="Gonzalez J."/>
            <person name="Henrissat B."/>
            <person name="Kuo A."/>
            <person name="Liang C."/>
            <person name="Lipzen A."/>
            <person name="Lutzoni F."/>
            <person name="Magnuson J."/>
            <person name="Mondo S."/>
            <person name="Nolan M."/>
            <person name="Ohm R."/>
            <person name="Pangilinan J."/>
            <person name="Park H.-J."/>
            <person name="Ramirez L."/>
            <person name="Alfaro M."/>
            <person name="Sun H."/>
            <person name="Tritt A."/>
            <person name="Yoshinaga Y."/>
            <person name="Zwiers L.-H."/>
            <person name="Turgeon B."/>
            <person name="Goodwin S."/>
            <person name="Spatafora J."/>
            <person name="Crous P."/>
            <person name="Grigoriev I."/>
        </authorList>
    </citation>
    <scope>NUCLEOTIDE SEQUENCE</scope>
    <source>
        <strain evidence="1">CBS 115976</strain>
    </source>
</reference>
<gene>
    <name evidence="1" type="ORF">BT63DRAFT_294686</name>
</gene>
<dbReference type="AlphaFoldDB" id="A0A6A6U8C1"/>